<dbReference type="EMBL" id="MKIE01000001">
    <property type="protein sequence ID" value="OHW63530.1"/>
    <property type="molecule type" value="Genomic_DNA"/>
</dbReference>
<evidence type="ECO:0000313" key="9">
    <source>
        <dbReference type="Proteomes" id="UP000180254"/>
    </source>
</evidence>
<feature type="compositionally biased region" description="Polar residues" evidence="5">
    <location>
        <begin position="527"/>
        <end position="536"/>
    </location>
</feature>
<evidence type="ECO:0000256" key="6">
    <source>
        <dbReference type="SAM" id="SignalP"/>
    </source>
</evidence>
<dbReference type="Proteomes" id="UP000180254">
    <property type="component" value="Unassembled WGS sequence"/>
</dbReference>
<dbReference type="PROSITE" id="PS51764">
    <property type="entry name" value="GH26"/>
    <property type="match status" value="1"/>
</dbReference>
<feature type="domain" description="GH26" evidence="7">
    <location>
        <begin position="3"/>
        <end position="332"/>
    </location>
</feature>
<dbReference type="STRING" id="39480.EUAN_03940"/>
<organism evidence="8 9">
    <name type="scientific">Andreesenia angusta</name>
    <dbReference type="NCBI Taxonomy" id="39480"/>
    <lineage>
        <taxon>Bacteria</taxon>
        <taxon>Bacillati</taxon>
        <taxon>Bacillota</taxon>
        <taxon>Tissierellia</taxon>
        <taxon>Tissierellales</taxon>
        <taxon>Gottschalkiaceae</taxon>
        <taxon>Andreesenia</taxon>
    </lineage>
</organism>
<dbReference type="EC" id="3.2.1.32" evidence="8"/>
<dbReference type="InterPro" id="IPR000805">
    <property type="entry name" value="Glyco_hydro_26"/>
</dbReference>
<feature type="active site" description="Proton donor" evidence="4">
    <location>
        <position position="163"/>
    </location>
</feature>
<dbReference type="PANTHER" id="PTHR40079">
    <property type="entry name" value="MANNAN ENDO-1,4-BETA-MANNOSIDASE E-RELATED"/>
    <property type="match status" value="1"/>
</dbReference>
<evidence type="ECO:0000256" key="5">
    <source>
        <dbReference type="SAM" id="MobiDB-lite"/>
    </source>
</evidence>
<evidence type="ECO:0000256" key="3">
    <source>
        <dbReference type="ARBA" id="ARBA00023295"/>
    </source>
</evidence>
<evidence type="ECO:0000256" key="4">
    <source>
        <dbReference type="PROSITE-ProRule" id="PRU01100"/>
    </source>
</evidence>
<gene>
    <name evidence="8" type="primary">txyA</name>
    <name evidence="8" type="ORF">EUAN_03940</name>
</gene>
<comment type="similarity">
    <text evidence="1 4">Belongs to the glycosyl hydrolase 26 family.</text>
</comment>
<keyword evidence="8" id="KW-0858">Xylan degradation</keyword>
<comment type="caution">
    <text evidence="8">The sequence shown here is derived from an EMBL/GenBank/DDBJ whole genome shotgun (WGS) entry which is preliminary data.</text>
</comment>
<dbReference type="GO" id="GO:0033905">
    <property type="term" value="F:xylan endo-1,3-beta-xylosidase activity"/>
    <property type="evidence" value="ECO:0007669"/>
    <property type="project" value="UniProtKB-EC"/>
</dbReference>
<name>A0A1S1VAM0_9FIRM</name>
<proteinExistence type="inferred from homology"/>
<dbReference type="OrthoDB" id="1864213at2"/>
<dbReference type="InterPro" id="IPR022790">
    <property type="entry name" value="GH26_dom"/>
</dbReference>
<protein>
    <submittedName>
        <fullName evidence="8">Beta-1,3-xylanase TXYA</fullName>
        <ecNumber evidence="8">3.2.1.32</ecNumber>
    </submittedName>
</protein>
<feature type="signal peptide" evidence="6">
    <location>
        <begin position="1"/>
        <end position="26"/>
    </location>
</feature>
<dbReference type="GO" id="GO:0006080">
    <property type="term" value="P:substituted mannan metabolic process"/>
    <property type="evidence" value="ECO:0007669"/>
    <property type="project" value="InterPro"/>
</dbReference>
<keyword evidence="2 4" id="KW-0378">Hydrolase</keyword>
<keyword evidence="8" id="KW-0624">Polysaccharide degradation</keyword>
<feature type="chain" id="PRO_5010207673" evidence="6">
    <location>
        <begin position="27"/>
        <end position="582"/>
    </location>
</feature>
<dbReference type="SUPFAM" id="SSF51445">
    <property type="entry name" value="(Trans)glycosidases"/>
    <property type="match status" value="1"/>
</dbReference>
<dbReference type="AlphaFoldDB" id="A0A1S1VAM0"/>
<dbReference type="GO" id="GO:0016985">
    <property type="term" value="F:mannan endo-1,4-beta-mannosidase activity"/>
    <property type="evidence" value="ECO:0007669"/>
    <property type="project" value="InterPro"/>
</dbReference>
<dbReference type="GO" id="GO:0045493">
    <property type="term" value="P:xylan catabolic process"/>
    <property type="evidence" value="ECO:0007669"/>
    <property type="project" value="UniProtKB-KW"/>
</dbReference>
<accession>A0A1S1VAM0</accession>
<evidence type="ECO:0000256" key="1">
    <source>
        <dbReference type="ARBA" id="ARBA00007754"/>
    </source>
</evidence>
<keyword evidence="8" id="KW-0119">Carbohydrate metabolism</keyword>
<evidence type="ECO:0000313" key="8">
    <source>
        <dbReference type="EMBL" id="OHW63530.1"/>
    </source>
</evidence>
<dbReference type="InterPro" id="IPR017853">
    <property type="entry name" value="GH"/>
</dbReference>
<dbReference type="RefSeq" id="WP_071061081.1">
    <property type="nucleotide sequence ID" value="NZ_MKIE01000001.1"/>
</dbReference>
<dbReference type="Pfam" id="PF02156">
    <property type="entry name" value="Glyco_hydro_26"/>
    <property type="match status" value="1"/>
</dbReference>
<dbReference type="PANTHER" id="PTHR40079:SF4">
    <property type="entry name" value="GH26 DOMAIN-CONTAINING PROTEIN-RELATED"/>
    <property type="match status" value="1"/>
</dbReference>
<dbReference type="Gene3D" id="3.20.20.80">
    <property type="entry name" value="Glycosidases"/>
    <property type="match status" value="1"/>
</dbReference>
<sequence length="582" mass="64702">MNRITKLLSASLIGIVMLGATSSALASGTDIRVYMERPSAEAGNKLYRGAKYEPVVGSYLAMFAEGDEAVHNAWTGNPFYFDGVPALTGRAHALYMVYIPYGKMEFNHYASHYKKAKETSAGMQICLEPLDGLESVKDGEYLRKFARQARDSGIPVFLRFANEMNDGSNPWGNKDPNLYKEKFRLVAKIMHEEAPNVVMCWAPNDWPKNSSDKYYPGDDAVDWVGISAYPPYVSNTKSKHSMKFTDRTKEIYDKYSSRKPVFLSEGAPIQNIEFQDSTSVSYVAAKETKEFYDEVARRYPGIKAVFYWNNDETHGAKRQCKLSDNPTVLSAYKQAISSPFFLSAVGQKSPVYFADVQWNAVSPEKQKLSAFVAIDGRLDIGRVAYKINGRYVGEKTGSPYEISYDFSQFAGQSVEIQADIYTTSNAYVTSKKIAAKVQKGPNLSSGIKATPSVHAVTLNGKTVKILGYSINGHNYYMLRDVADALKNTGAKFDVGYDQKKNEVVIERGVSYSGGNDSKGSLEDNPRVSKSTQSVSIDGSKTDKLDAYLVNQNNYFKLVDLGKTLAFNVEWDGENKTVRISTN</sequence>
<feature type="region of interest" description="Disordered" evidence="5">
    <location>
        <begin position="514"/>
        <end position="536"/>
    </location>
</feature>
<keyword evidence="6" id="KW-0732">Signal</keyword>
<evidence type="ECO:0000259" key="7">
    <source>
        <dbReference type="PROSITE" id="PS51764"/>
    </source>
</evidence>
<keyword evidence="3 4" id="KW-0326">Glycosidase</keyword>
<feature type="active site" description="Nucleophile" evidence="4">
    <location>
        <position position="265"/>
    </location>
</feature>
<evidence type="ECO:0000256" key="2">
    <source>
        <dbReference type="ARBA" id="ARBA00022801"/>
    </source>
</evidence>
<keyword evidence="9" id="KW-1185">Reference proteome</keyword>
<reference evidence="8 9" key="1">
    <citation type="submission" date="2016-09" db="EMBL/GenBank/DDBJ databases">
        <title>Genome sequence of Eubacterium angustum.</title>
        <authorList>
            <person name="Poehlein A."/>
            <person name="Daniel R."/>
        </authorList>
    </citation>
    <scope>NUCLEOTIDE SEQUENCE [LARGE SCALE GENOMIC DNA]</scope>
    <source>
        <strain evidence="8 9">DSM 1989</strain>
    </source>
</reference>